<evidence type="ECO:0000313" key="2">
    <source>
        <dbReference type="Proteomes" id="UP001164250"/>
    </source>
</evidence>
<name>A0ACC1BE11_9ROSI</name>
<organism evidence="1 2">
    <name type="scientific">Pistacia atlantica</name>
    <dbReference type="NCBI Taxonomy" id="434234"/>
    <lineage>
        <taxon>Eukaryota</taxon>
        <taxon>Viridiplantae</taxon>
        <taxon>Streptophyta</taxon>
        <taxon>Embryophyta</taxon>
        <taxon>Tracheophyta</taxon>
        <taxon>Spermatophyta</taxon>
        <taxon>Magnoliopsida</taxon>
        <taxon>eudicotyledons</taxon>
        <taxon>Gunneridae</taxon>
        <taxon>Pentapetalae</taxon>
        <taxon>rosids</taxon>
        <taxon>malvids</taxon>
        <taxon>Sapindales</taxon>
        <taxon>Anacardiaceae</taxon>
        <taxon>Pistacia</taxon>
    </lineage>
</organism>
<keyword evidence="2" id="KW-1185">Reference proteome</keyword>
<sequence>MARHKLVEQIVGDLSFTNSSPFSKLLDSCLRSKSLRDTRRIHARIIKSHFSSEIYIQNRLIHVYAKCGHLDDARKINEARYVFDMMPIRNVVSETSMVSGYAKASTVKAARSMFTKMMERNVVSWNALIAGYTQNGENEEALGLFCLLKREAVCPTHYTFGNLLNACANLADLQLGRQAHTHMKRVGYVPNTGDYDASGEEDISKSASYCQTNLPIDAGIDSGPQCGGKNLALRYCVLIKKPTYNLQIVGPTDLSLKRTKHSNATGEHLDLLASFLAS</sequence>
<gene>
    <name evidence="1" type="ORF">Patl1_27978</name>
</gene>
<dbReference type="EMBL" id="CM047901">
    <property type="protein sequence ID" value="KAJ0097099.1"/>
    <property type="molecule type" value="Genomic_DNA"/>
</dbReference>
<dbReference type="Proteomes" id="UP001164250">
    <property type="component" value="Chromosome 5"/>
</dbReference>
<protein>
    <submittedName>
        <fullName evidence="1">Uncharacterized protein</fullName>
    </submittedName>
</protein>
<reference evidence="2" key="1">
    <citation type="journal article" date="2023" name="G3 (Bethesda)">
        <title>Genome assembly and association tests identify interacting loci associated with vigor, precocity, and sex in interspecific pistachio rootstocks.</title>
        <authorList>
            <person name="Palmer W."/>
            <person name="Jacygrad E."/>
            <person name="Sagayaradj S."/>
            <person name="Cavanaugh K."/>
            <person name="Han R."/>
            <person name="Bertier L."/>
            <person name="Beede B."/>
            <person name="Kafkas S."/>
            <person name="Golino D."/>
            <person name="Preece J."/>
            <person name="Michelmore R."/>
        </authorList>
    </citation>
    <scope>NUCLEOTIDE SEQUENCE [LARGE SCALE GENOMIC DNA]</scope>
</reference>
<comment type="caution">
    <text evidence="1">The sequence shown here is derived from an EMBL/GenBank/DDBJ whole genome shotgun (WGS) entry which is preliminary data.</text>
</comment>
<accession>A0ACC1BE11</accession>
<proteinExistence type="predicted"/>
<evidence type="ECO:0000313" key="1">
    <source>
        <dbReference type="EMBL" id="KAJ0097099.1"/>
    </source>
</evidence>